<evidence type="ECO:0000313" key="2">
    <source>
        <dbReference type="EMBL" id="KAL0195833.1"/>
    </source>
</evidence>
<gene>
    <name evidence="2" type="ORF">M9458_009405</name>
</gene>
<keyword evidence="3" id="KW-1185">Reference proteome</keyword>
<comment type="caution">
    <text evidence="2">The sequence shown here is derived from an EMBL/GenBank/DDBJ whole genome shotgun (WGS) entry which is preliminary data.</text>
</comment>
<feature type="region of interest" description="Disordered" evidence="1">
    <location>
        <begin position="38"/>
        <end position="64"/>
    </location>
</feature>
<feature type="non-terminal residue" evidence="2">
    <location>
        <position position="166"/>
    </location>
</feature>
<protein>
    <submittedName>
        <fullName evidence="2">Uncharacterized protein</fullName>
    </submittedName>
</protein>
<feature type="non-terminal residue" evidence="2">
    <location>
        <position position="1"/>
    </location>
</feature>
<feature type="region of interest" description="Disordered" evidence="1">
    <location>
        <begin position="117"/>
        <end position="138"/>
    </location>
</feature>
<evidence type="ECO:0000313" key="3">
    <source>
        <dbReference type="Proteomes" id="UP001529510"/>
    </source>
</evidence>
<dbReference type="Proteomes" id="UP001529510">
    <property type="component" value="Unassembled WGS sequence"/>
</dbReference>
<evidence type="ECO:0000256" key="1">
    <source>
        <dbReference type="SAM" id="MobiDB-lite"/>
    </source>
</evidence>
<feature type="compositionally biased region" description="Basic and acidic residues" evidence="1">
    <location>
        <begin position="40"/>
        <end position="50"/>
    </location>
</feature>
<dbReference type="AlphaFoldDB" id="A0ABD0RBB6"/>
<accession>A0ABD0RBB6</accession>
<organism evidence="2 3">
    <name type="scientific">Cirrhinus mrigala</name>
    <name type="common">Mrigala</name>
    <dbReference type="NCBI Taxonomy" id="683832"/>
    <lineage>
        <taxon>Eukaryota</taxon>
        <taxon>Metazoa</taxon>
        <taxon>Chordata</taxon>
        <taxon>Craniata</taxon>
        <taxon>Vertebrata</taxon>
        <taxon>Euteleostomi</taxon>
        <taxon>Actinopterygii</taxon>
        <taxon>Neopterygii</taxon>
        <taxon>Teleostei</taxon>
        <taxon>Ostariophysi</taxon>
        <taxon>Cypriniformes</taxon>
        <taxon>Cyprinidae</taxon>
        <taxon>Labeoninae</taxon>
        <taxon>Labeonini</taxon>
        <taxon>Cirrhinus</taxon>
    </lineage>
</organism>
<sequence length="166" mass="17522">ATDEPSLIGATELRIALEPEPITSDRVREPATTYATVDVTAEHEGAKDSPTHSTSAEGELKPELGLQDGELDLIDFHSEIYADMPLLLAPSPELSICPEPSTFGLFPPTPPLLPSPVFRASAPPPLSPDSPSAHPQPTICAVASPRVCQFPSVSWLKDPSSPPPAS</sequence>
<reference evidence="2 3" key="1">
    <citation type="submission" date="2024-05" db="EMBL/GenBank/DDBJ databases">
        <title>Genome sequencing and assembly of Indian major carp, Cirrhinus mrigala (Hamilton, 1822).</title>
        <authorList>
            <person name="Mohindra V."/>
            <person name="Chowdhury L.M."/>
            <person name="Lal K."/>
            <person name="Jena J.K."/>
        </authorList>
    </citation>
    <scope>NUCLEOTIDE SEQUENCE [LARGE SCALE GENOMIC DNA]</scope>
    <source>
        <strain evidence="2">CM1030</strain>
        <tissue evidence="2">Blood</tissue>
    </source>
</reference>
<name>A0ABD0RBB6_CIRMR</name>
<dbReference type="EMBL" id="JAMKFB020000004">
    <property type="protein sequence ID" value="KAL0195833.1"/>
    <property type="molecule type" value="Genomic_DNA"/>
</dbReference>
<proteinExistence type="predicted"/>